<feature type="domain" description="RRM" evidence="3">
    <location>
        <begin position="200"/>
        <end position="277"/>
    </location>
</feature>
<evidence type="ECO:0000313" key="4">
    <source>
        <dbReference type="EMBL" id="CAI9156341.1"/>
    </source>
</evidence>
<evidence type="ECO:0000313" key="5">
    <source>
        <dbReference type="Proteomes" id="UP001176941"/>
    </source>
</evidence>
<dbReference type="Proteomes" id="UP001176941">
    <property type="component" value="Chromosome 14"/>
</dbReference>
<dbReference type="SUPFAM" id="SSF54928">
    <property type="entry name" value="RNA-binding domain, RBD"/>
    <property type="match status" value="3"/>
</dbReference>
<sequence>MSGPEGGEGFVVKFHGLPWSCSVEDVQNFLSDCTIHDGVAGVHFIYTREGRQSGEAFVELESEDDVKLALKKDKESMGHWYIEVFKSHRTEMDWVLKHSGPNSADTASDGFVQLRGLPFGCTKEEIIQFFSGLEIMPSGITLPVDPEGKITGEAFVQFASQELAEMALGKHKERIGHRYTEVFKSSQEEARSYSDPHSSSCQCSGQGATAALAQPGATEHDLYNFFSPLNPVRGHIETGPDGRVTGEADVDFATHEEAMAAMSKDRANMQHRYIELFLNSTTGASNGAYSSQMMQGMGVSTQSIYSGLKSQSVSGCCGSGYGGQNSMGGYD</sequence>
<evidence type="ECO:0000256" key="1">
    <source>
        <dbReference type="ARBA" id="ARBA00022737"/>
    </source>
</evidence>
<organism evidence="4 5">
    <name type="scientific">Rangifer tarandus platyrhynchus</name>
    <name type="common">Svalbard reindeer</name>
    <dbReference type="NCBI Taxonomy" id="3082113"/>
    <lineage>
        <taxon>Eukaryota</taxon>
        <taxon>Metazoa</taxon>
        <taxon>Chordata</taxon>
        <taxon>Craniata</taxon>
        <taxon>Vertebrata</taxon>
        <taxon>Euteleostomi</taxon>
        <taxon>Mammalia</taxon>
        <taxon>Eutheria</taxon>
        <taxon>Laurasiatheria</taxon>
        <taxon>Artiodactyla</taxon>
        <taxon>Ruminantia</taxon>
        <taxon>Pecora</taxon>
        <taxon>Cervidae</taxon>
        <taxon>Odocoileinae</taxon>
        <taxon>Rangifer</taxon>
    </lineage>
</organism>
<name>A0ABN8Y514_RANTA</name>
<evidence type="ECO:0000256" key="2">
    <source>
        <dbReference type="ARBA" id="ARBA00022884"/>
    </source>
</evidence>
<keyword evidence="1" id="KW-0677">Repeat</keyword>
<dbReference type="Gene3D" id="3.30.70.330">
    <property type="match status" value="3"/>
</dbReference>
<evidence type="ECO:0000259" key="3">
    <source>
        <dbReference type="SMART" id="SM00360"/>
    </source>
</evidence>
<gene>
    <name evidence="4" type="ORF">MRATA1EN1_LOCUS5303</name>
</gene>
<accession>A0ABN8Y514</accession>
<protein>
    <recommendedName>
        <fullName evidence="3">RRM domain-containing protein</fullName>
    </recommendedName>
</protein>
<keyword evidence="2" id="KW-0694">RNA-binding</keyword>
<dbReference type="InterPro" id="IPR000504">
    <property type="entry name" value="RRM_dom"/>
</dbReference>
<dbReference type="PANTHER" id="PTHR13976">
    <property type="entry name" value="HETEROGENEOUS NUCLEAR RIBONUCLEOPROTEIN-RELATED"/>
    <property type="match status" value="1"/>
</dbReference>
<dbReference type="InterPro" id="IPR012677">
    <property type="entry name" value="Nucleotide-bd_a/b_plait_sf"/>
</dbReference>
<dbReference type="Pfam" id="PF00076">
    <property type="entry name" value="RRM_1"/>
    <property type="match status" value="2"/>
</dbReference>
<proteinExistence type="predicted"/>
<dbReference type="SMART" id="SM00360">
    <property type="entry name" value="RRM"/>
    <property type="match status" value="3"/>
</dbReference>
<dbReference type="InterPro" id="IPR050666">
    <property type="entry name" value="ESRP"/>
</dbReference>
<keyword evidence="5" id="KW-1185">Reference proteome</keyword>
<reference evidence="4" key="1">
    <citation type="submission" date="2023-04" db="EMBL/GenBank/DDBJ databases">
        <authorList>
            <consortium name="ELIXIR-Norway"/>
        </authorList>
    </citation>
    <scope>NUCLEOTIDE SEQUENCE [LARGE SCALE GENOMIC DNA]</scope>
</reference>
<feature type="domain" description="RRM" evidence="3">
    <location>
        <begin position="11"/>
        <end position="85"/>
    </location>
</feature>
<dbReference type="EMBL" id="OX459950">
    <property type="protein sequence ID" value="CAI9156341.1"/>
    <property type="molecule type" value="Genomic_DNA"/>
</dbReference>
<dbReference type="CDD" id="cd12729">
    <property type="entry name" value="RRM1_hnRNPH_hnRNPH2_hnRNPF"/>
    <property type="match status" value="1"/>
</dbReference>
<dbReference type="InterPro" id="IPR035979">
    <property type="entry name" value="RBD_domain_sf"/>
</dbReference>
<feature type="domain" description="RRM" evidence="3">
    <location>
        <begin position="111"/>
        <end position="183"/>
    </location>
</feature>